<gene>
    <name evidence="2" type="ORF">H6G03_19090</name>
</gene>
<protein>
    <submittedName>
        <fullName evidence="2">Uncharacterized protein</fullName>
    </submittedName>
</protein>
<dbReference type="EMBL" id="JACJPW010000048">
    <property type="protein sequence ID" value="MBD2183142.1"/>
    <property type="molecule type" value="Genomic_DNA"/>
</dbReference>
<dbReference type="Proteomes" id="UP000641646">
    <property type="component" value="Unassembled WGS sequence"/>
</dbReference>
<proteinExistence type="predicted"/>
<reference evidence="2" key="1">
    <citation type="journal article" date="2015" name="ISME J.">
        <title>Draft Genome Sequence of Streptomyces incarnatus NRRL8089, which Produces the Nucleoside Antibiotic Sinefungin.</title>
        <authorList>
            <person name="Oshima K."/>
            <person name="Hattori M."/>
            <person name="Shimizu H."/>
            <person name="Fukuda K."/>
            <person name="Nemoto M."/>
            <person name="Inagaki K."/>
            <person name="Tamura T."/>
        </authorList>
    </citation>
    <scope>NUCLEOTIDE SEQUENCE</scope>
    <source>
        <strain evidence="2">FACHB-1375</strain>
    </source>
</reference>
<dbReference type="RefSeq" id="WP_190466852.1">
    <property type="nucleotide sequence ID" value="NZ_JACJPW010000048.1"/>
</dbReference>
<reference evidence="2" key="2">
    <citation type="submission" date="2020-08" db="EMBL/GenBank/DDBJ databases">
        <authorList>
            <person name="Chen M."/>
            <person name="Teng W."/>
            <person name="Zhao L."/>
            <person name="Hu C."/>
            <person name="Zhou Y."/>
            <person name="Han B."/>
            <person name="Song L."/>
            <person name="Shu W."/>
        </authorList>
    </citation>
    <scope>NUCLEOTIDE SEQUENCE</scope>
    <source>
        <strain evidence="2">FACHB-1375</strain>
    </source>
</reference>
<name>A0A926ZID6_9CYAN</name>
<sequence length="171" mass="19503">MLHLAQVQKQGLSGEPKLRLIARQESAYTWALISEIDEISATETDCSNDGSLVLVDISPTRQILSVQSAKDWVLDLVKNYLSSGITPAFLRQEKERVEEGLQSLTIEKQDLARRSVELEARREEIQQLEIKLQKQIQVLEAEKQEILTRFNSELEACQNKIQELEAKLKNS</sequence>
<evidence type="ECO:0000256" key="1">
    <source>
        <dbReference type="SAM" id="Coils"/>
    </source>
</evidence>
<evidence type="ECO:0000313" key="3">
    <source>
        <dbReference type="Proteomes" id="UP000641646"/>
    </source>
</evidence>
<keyword evidence="3" id="KW-1185">Reference proteome</keyword>
<feature type="coiled-coil region" evidence="1">
    <location>
        <begin position="94"/>
        <end position="167"/>
    </location>
</feature>
<keyword evidence="1" id="KW-0175">Coiled coil</keyword>
<dbReference type="AlphaFoldDB" id="A0A926ZID6"/>
<evidence type="ECO:0000313" key="2">
    <source>
        <dbReference type="EMBL" id="MBD2183142.1"/>
    </source>
</evidence>
<organism evidence="2 3">
    <name type="scientific">Aerosakkonema funiforme FACHB-1375</name>
    <dbReference type="NCBI Taxonomy" id="2949571"/>
    <lineage>
        <taxon>Bacteria</taxon>
        <taxon>Bacillati</taxon>
        <taxon>Cyanobacteriota</taxon>
        <taxon>Cyanophyceae</taxon>
        <taxon>Oscillatoriophycideae</taxon>
        <taxon>Aerosakkonematales</taxon>
        <taxon>Aerosakkonemataceae</taxon>
        <taxon>Aerosakkonema</taxon>
    </lineage>
</organism>
<accession>A0A926ZID6</accession>
<comment type="caution">
    <text evidence="2">The sequence shown here is derived from an EMBL/GenBank/DDBJ whole genome shotgun (WGS) entry which is preliminary data.</text>
</comment>